<accession>A0ABN9M545</accession>
<evidence type="ECO:0000256" key="2">
    <source>
        <dbReference type="SAM" id="Phobius"/>
    </source>
</evidence>
<keyword evidence="5" id="KW-1185">Reference proteome</keyword>
<feature type="region of interest" description="Disordered" evidence="1">
    <location>
        <begin position="1"/>
        <end position="30"/>
    </location>
</feature>
<dbReference type="InterPro" id="IPR013783">
    <property type="entry name" value="Ig-like_fold"/>
</dbReference>
<dbReference type="Proteomes" id="UP001176940">
    <property type="component" value="Unassembled WGS sequence"/>
</dbReference>
<name>A0ABN9M545_9NEOB</name>
<proteinExistence type="predicted"/>
<evidence type="ECO:0000313" key="5">
    <source>
        <dbReference type="Proteomes" id="UP001176940"/>
    </source>
</evidence>
<dbReference type="PANTHER" id="PTHR46608">
    <property type="entry name" value="T-CELL IMMUNOGLOBULIN AND MUCIN DOMAIN-CONTAINING PROTEIN 4"/>
    <property type="match status" value="1"/>
</dbReference>
<evidence type="ECO:0000256" key="1">
    <source>
        <dbReference type="SAM" id="MobiDB-lite"/>
    </source>
</evidence>
<sequence>MEELDSKSEKKTEIESRYTARKEEDSKSKRDVLPIPRTRAEVVSGTCEKVDNLWCLILNVRLLAGFINLVAPGLITALVPEEGFLEQEEEACSHKINFPIIAHKMIFLITLVTSVIILFSSGVTTEDITGWVNDTVTLPCTYRARKAAVGVSWRRASCANTTCTSTILRTNGSSVTKRTSKRYELLGNVKWGDASLTITKLTTKHKGAYCCKVSIPGPSNDVKREVNLRIMKLMAKSVGTLEIVPENEVFLQHNQEVYNSWHCSYKPGCGWQRKIDERLQHKIVRMVDKQPQSSSKEIQAVLQAQGALVLA</sequence>
<keyword evidence="2" id="KW-0812">Transmembrane</keyword>
<evidence type="ECO:0000259" key="3">
    <source>
        <dbReference type="PROSITE" id="PS50835"/>
    </source>
</evidence>
<dbReference type="Pfam" id="PF07686">
    <property type="entry name" value="V-set"/>
    <property type="match status" value="1"/>
</dbReference>
<dbReference type="PANTHER" id="PTHR46608:SF3">
    <property type="entry name" value="T-CELL IMMUNOGLOBULIN AND MUCIN DOMAIN-CONTAINING PROTEIN 4"/>
    <property type="match status" value="1"/>
</dbReference>
<dbReference type="PROSITE" id="PS50835">
    <property type="entry name" value="IG_LIKE"/>
    <property type="match status" value="1"/>
</dbReference>
<feature type="transmembrane region" description="Helical" evidence="2">
    <location>
        <begin position="105"/>
        <end position="123"/>
    </location>
</feature>
<gene>
    <name evidence="4" type="ORF">RIMI_LOCUS16704160</name>
</gene>
<protein>
    <recommendedName>
        <fullName evidence="3">Ig-like domain-containing protein</fullName>
    </recommendedName>
</protein>
<dbReference type="InterPro" id="IPR036179">
    <property type="entry name" value="Ig-like_dom_sf"/>
</dbReference>
<dbReference type="Gene3D" id="2.60.40.10">
    <property type="entry name" value="Immunoglobulins"/>
    <property type="match status" value="1"/>
</dbReference>
<keyword evidence="2" id="KW-1133">Transmembrane helix</keyword>
<comment type="caution">
    <text evidence="4">The sequence shown here is derived from an EMBL/GenBank/DDBJ whole genome shotgun (WGS) entry which is preliminary data.</text>
</comment>
<dbReference type="SMART" id="SM00409">
    <property type="entry name" value="IG"/>
    <property type="match status" value="1"/>
</dbReference>
<dbReference type="InterPro" id="IPR007110">
    <property type="entry name" value="Ig-like_dom"/>
</dbReference>
<feature type="domain" description="Ig-like" evidence="3">
    <location>
        <begin position="133"/>
        <end position="227"/>
    </location>
</feature>
<keyword evidence="2" id="KW-0472">Membrane</keyword>
<reference evidence="4" key="1">
    <citation type="submission" date="2023-07" db="EMBL/GenBank/DDBJ databases">
        <authorList>
            <person name="Stuckert A."/>
        </authorList>
    </citation>
    <scope>NUCLEOTIDE SEQUENCE</scope>
</reference>
<organism evidence="4 5">
    <name type="scientific">Ranitomeya imitator</name>
    <name type="common">mimic poison frog</name>
    <dbReference type="NCBI Taxonomy" id="111125"/>
    <lineage>
        <taxon>Eukaryota</taxon>
        <taxon>Metazoa</taxon>
        <taxon>Chordata</taxon>
        <taxon>Craniata</taxon>
        <taxon>Vertebrata</taxon>
        <taxon>Euteleostomi</taxon>
        <taxon>Amphibia</taxon>
        <taxon>Batrachia</taxon>
        <taxon>Anura</taxon>
        <taxon>Neobatrachia</taxon>
        <taxon>Hyloidea</taxon>
        <taxon>Dendrobatidae</taxon>
        <taxon>Dendrobatinae</taxon>
        <taxon>Ranitomeya</taxon>
    </lineage>
</organism>
<dbReference type="SUPFAM" id="SSF48726">
    <property type="entry name" value="Immunoglobulin"/>
    <property type="match status" value="1"/>
</dbReference>
<dbReference type="InterPro" id="IPR003599">
    <property type="entry name" value="Ig_sub"/>
</dbReference>
<dbReference type="EMBL" id="CAUEEQ010047174">
    <property type="protein sequence ID" value="CAJ0959118.1"/>
    <property type="molecule type" value="Genomic_DNA"/>
</dbReference>
<evidence type="ECO:0000313" key="4">
    <source>
        <dbReference type="EMBL" id="CAJ0959118.1"/>
    </source>
</evidence>
<dbReference type="InterPro" id="IPR013106">
    <property type="entry name" value="Ig_V-set"/>
</dbReference>